<keyword evidence="2" id="KW-0808">Transferase</keyword>
<evidence type="ECO:0000313" key="8">
    <source>
        <dbReference type="Proteomes" id="UP000053831"/>
    </source>
</evidence>
<dbReference type="SUPFAM" id="SSF53448">
    <property type="entry name" value="Nucleotide-diphospho-sugar transferases"/>
    <property type="match status" value="1"/>
</dbReference>
<keyword evidence="8" id="KW-1185">Reference proteome</keyword>
<evidence type="ECO:0000256" key="5">
    <source>
        <dbReference type="SAM" id="Phobius"/>
    </source>
</evidence>
<evidence type="ECO:0000256" key="1">
    <source>
        <dbReference type="ARBA" id="ARBA00004370"/>
    </source>
</evidence>
<keyword evidence="5" id="KW-1133">Transmembrane helix</keyword>
<evidence type="ECO:0000259" key="6">
    <source>
        <dbReference type="Pfam" id="PF09258"/>
    </source>
</evidence>
<feature type="domain" description="Glycosyl transferase 64" evidence="6">
    <location>
        <begin position="95"/>
        <end position="341"/>
    </location>
</feature>
<evidence type="ECO:0000256" key="3">
    <source>
        <dbReference type="ARBA" id="ARBA00023136"/>
    </source>
</evidence>
<sequence length="348" mass="38904">MVAQYITGLKTVFVRRIATILLSACVAATLIVLLVEIDPAPLPDLSRIPASISSALGGEQVPVAERCSPRNYTSEVSDRWAAAQQRYSNLTDDKFTIAIQAYKQPKELDDVLRILLSDRIPSLYEVVVVWNDLEEEPPGNFKSEHGVLVRYRTSPVNSRNQKYVPDADFKTQAILLSDADVYYKPGDLEFVFQTWRSFGQQRLTGALARCASPNDDGRWEYSTCSNDKDQGVYSMVVTNLCFSQLSFLDFYSSDDPVMAKVRKYVDDHKGCESIAMNYLASYLTGHGPLLVRGRDKFVDMSAQEAAADAKPSSVEMRSRCLNDLSAIFGCMPLINETGHIQRGLGRRR</sequence>
<protein>
    <submittedName>
        <fullName evidence="7">Exostosin-2</fullName>
    </submittedName>
</protein>
<name>A0A0M8N7P9_ESCWE</name>
<dbReference type="OrthoDB" id="1733656at2759"/>
<dbReference type="Proteomes" id="UP000053831">
    <property type="component" value="Unassembled WGS sequence"/>
</dbReference>
<dbReference type="EMBL" id="LGSR01000006">
    <property type="protein sequence ID" value="KOS21710.1"/>
    <property type="molecule type" value="Genomic_DNA"/>
</dbReference>
<evidence type="ECO:0000313" key="7">
    <source>
        <dbReference type="EMBL" id="KOS21710.1"/>
    </source>
</evidence>
<dbReference type="PANTHER" id="PTHR48261">
    <property type="entry name" value="ACETYLGLUCOSAMINYLTRANSFERASE"/>
    <property type="match status" value="1"/>
</dbReference>
<dbReference type="GO" id="GO:0016757">
    <property type="term" value="F:glycosyltransferase activity"/>
    <property type="evidence" value="ECO:0007669"/>
    <property type="project" value="InterPro"/>
</dbReference>
<dbReference type="AlphaFoldDB" id="A0A0M8N7P9"/>
<evidence type="ECO:0000256" key="4">
    <source>
        <dbReference type="ARBA" id="ARBA00023157"/>
    </source>
</evidence>
<gene>
    <name evidence="7" type="ORF">ESCO_002256</name>
</gene>
<comment type="subcellular location">
    <subcellularLocation>
        <location evidence="1">Membrane</location>
    </subcellularLocation>
</comment>
<comment type="caution">
    <text evidence="7">The sequence shown here is derived from an EMBL/GenBank/DDBJ whole genome shotgun (WGS) entry which is preliminary data.</text>
</comment>
<dbReference type="Gene3D" id="3.90.550.10">
    <property type="entry name" value="Spore Coat Polysaccharide Biosynthesis Protein SpsA, Chain A"/>
    <property type="match status" value="1"/>
</dbReference>
<dbReference type="PANTHER" id="PTHR48261:SF2">
    <property type="entry name" value="ACETYLGLUCOSAMINYLTRANSFERASE"/>
    <property type="match status" value="1"/>
</dbReference>
<dbReference type="Pfam" id="PF09258">
    <property type="entry name" value="Glyco_transf_64"/>
    <property type="match status" value="1"/>
</dbReference>
<dbReference type="InterPro" id="IPR015338">
    <property type="entry name" value="GT64_dom"/>
</dbReference>
<accession>A0A0M8N7P9</accession>
<organism evidence="7 8">
    <name type="scientific">Escovopsis weberi</name>
    <dbReference type="NCBI Taxonomy" id="150374"/>
    <lineage>
        <taxon>Eukaryota</taxon>
        <taxon>Fungi</taxon>
        <taxon>Dikarya</taxon>
        <taxon>Ascomycota</taxon>
        <taxon>Pezizomycotina</taxon>
        <taxon>Sordariomycetes</taxon>
        <taxon>Hypocreomycetidae</taxon>
        <taxon>Hypocreales</taxon>
        <taxon>Hypocreaceae</taxon>
        <taxon>Escovopsis</taxon>
    </lineage>
</organism>
<keyword evidence="3 5" id="KW-0472">Membrane</keyword>
<dbReference type="InterPro" id="IPR029044">
    <property type="entry name" value="Nucleotide-diphossugar_trans"/>
</dbReference>
<keyword evidence="5" id="KW-0812">Transmembrane</keyword>
<dbReference type="GO" id="GO:0016020">
    <property type="term" value="C:membrane"/>
    <property type="evidence" value="ECO:0007669"/>
    <property type="project" value="UniProtKB-SubCell"/>
</dbReference>
<feature type="transmembrane region" description="Helical" evidence="5">
    <location>
        <begin position="12"/>
        <end position="35"/>
    </location>
</feature>
<keyword evidence="4" id="KW-1015">Disulfide bond</keyword>
<proteinExistence type="predicted"/>
<dbReference type="InterPro" id="IPR004263">
    <property type="entry name" value="Exostosin"/>
</dbReference>
<evidence type="ECO:0000256" key="2">
    <source>
        <dbReference type="ARBA" id="ARBA00022679"/>
    </source>
</evidence>
<reference evidence="7 8" key="1">
    <citation type="submission" date="2015-07" db="EMBL/GenBank/DDBJ databases">
        <title>The genome of the fungus Escovopsis weberi, a specialized disease agent of ant agriculture.</title>
        <authorList>
            <person name="de Man T.J."/>
            <person name="Stajich J.E."/>
            <person name="Kubicek C.P."/>
            <person name="Chenthamara K."/>
            <person name="Atanasova L."/>
            <person name="Druzhinina I.S."/>
            <person name="Birnbaum S."/>
            <person name="Barribeau S.M."/>
            <person name="Teiling C."/>
            <person name="Suen G."/>
            <person name="Currie C."/>
            <person name="Gerardo N.M."/>
        </authorList>
    </citation>
    <scope>NUCLEOTIDE SEQUENCE [LARGE SCALE GENOMIC DNA]</scope>
</reference>